<gene>
    <name evidence="5" type="ORF">WCD74_17910</name>
</gene>
<dbReference type="EMBL" id="JBBEGN010000008">
    <property type="protein sequence ID" value="MEJ2869654.1"/>
    <property type="molecule type" value="Genomic_DNA"/>
</dbReference>
<evidence type="ECO:0000313" key="5">
    <source>
        <dbReference type="EMBL" id="MEJ2869654.1"/>
    </source>
</evidence>
<feature type="region of interest" description="Disordered" evidence="1">
    <location>
        <begin position="287"/>
        <end position="306"/>
    </location>
</feature>
<dbReference type="Pfam" id="PF11258">
    <property type="entry name" value="DUF3048"/>
    <property type="match status" value="1"/>
</dbReference>
<dbReference type="Gene3D" id="3.50.90.10">
    <property type="entry name" value="YerB-like"/>
    <property type="match status" value="1"/>
</dbReference>
<evidence type="ECO:0000256" key="2">
    <source>
        <dbReference type="SAM" id="Phobius"/>
    </source>
</evidence>
<sequence>MAGDRGRASTLGVVIAVAIAAVFGIVVVATRDGPTAPGPTAGRSADGAVSPLTGIAGDPGRAVLAVKVDNSPEGRPWTGVGDADVVYVEPVEGGLTRLLAVFASRLPSTVGPVRSLRESDLDLLAAYGRPALAYSGNAPELDAAVSAASIVPQSAERVSAAYRRAGDRPVPHNLYGDPAALLAAAPEVDGPRDVGFRFGPVPSGLPAGEATDVAERVGRTEVLARWGGDRWDLTIGGAPADARPATIVVQRVPVRTSAIRDVAGAPSPTAVTVGSGRVEVLRDGRRLTGSWSRSSPGAPTAFTGDDGTPLTFAPGPVWVLLVAQ</sequence>
<organism evidence="5 6">
    <name type="scientific">Actinomycetospora aurantiaca</name>
    <dbReference type="NCBI Taxonomy" id="3129233"/>
    <lineage>
        <taxon>Bacteria</taxon>
        <taxon>Bacillati</taxon>
        <taxon>Actinomycetota</taxon>
        <taxon>Actinomycetes</taxon>
        <taxon>Pseudonocardiales</taxon>
        <taxon>Pseudonocardiaceae</taxon>
        <taxon>Actinomycetospora</taxon>
    </lineage>
</organism>
<accession>A0ABU8MRN1</accession>
<reference evidence="5 6" key="1">
    <citation type="submission" date="2024-03" db="EMBL/GenBank/DDBJ databases">
        <title>Actinomycetospora sp. OC33-EN08, a novel actinomycete isolated from wild orchid (Aerides multiflora).</title>
        <authorList>
            <person name="Suriyachadkun C."/>
        </authorList>
    </citation>
    <scope>NUCLEOTIDE SEQUENCE [LARGE SCALE GENOMIC DNA]</scope>
    <source>
        <strain evidence="5 6">OC33-EN08</strain>
    </source>
</reference>
<feature type="domain" description="DUF3048" evidence="3">
    <location>
        <begin position="53"/>
        <end position="186"/>
    </location>
</feature>
<keyword evidence="2" id="KW-0812">Transmembrane</keyword>
<keyword evidence="2" id="KW-1133">Transmembrane helix</keyword>
<dbReference type="Pfam" id="PF17479">
    <property type="entry name" value="DUF3048_C"/>
    <property type="match status" value="1"/>
</dbReference>
<dbReference type="InterPro" id="IPR021416">
    <property type="entry name" value="DUF3048_N"/>
</dbReference>
<keyword evidence="2" id="KW-0472">Membrane</keyword>
<evidence type="ECO:0000313" key="6">
    <source>
        <dbReference type="Proteomes" id="UP001385809"/>
    </source>
</evidence>
<feature type="transmembrane region" description="Helical" evidence="2">
    <location>
        <begin position="12"/>
        <end position="30"/>
    </location>
</feature>
<name>A0ABU8MRN1_9PSEU</name>
<dbReference type="RefSeq" id="WP_337696224.1">
    <property type="nucleotide sequence ID" value="NZ_JBBEGN010000008.1"/>
</dbReference>
<dbReference type="Proteomes" id="UP001385809">
    <property type="component" value="Unassembled WGS sequence"/>
</dbReference>
<dbReference type="SUPFAM" id="SSF159774">
    <property type="entry name" value="YerB-like"/>
    <property type="match status" value="1"/>
</dbReference>
<proteinExistence type="predicted"/>
<comment type="caution">
    <text evidence="5">The sequence shown here is derived from an EMBL/GenBank/DDBJ whole genome shotgun (WGS) entry which is preliminary data.</text>
</comment>
<protein>
    <submittedName>
        <fullName evidence="5">DUF3048 domain-containing protein</fullName>
    </submittedName>
</protein>
<keyword evidence="6" id="KW-1185">Reference proteome</keyword>
<feature type="domain" description="DUF3048" evidence="4">
    <location>
        <begin position="243"/>
        <end position="319"/>
    </location>
</feature>
<dbReference type="InterPro" id="IPR035328">
    <property type="entry name" value="DUF3048_C"/>
</dbReference>
<evidence type="ECO:0000259" key="3">
    <source>
        <dbReference type="Pfam" id="PF11258"/>
    </source>
</evidence>
<evidence type="ECO:0000256" key="1">
    <source>
        <dbReference type="SAM" id="MobiDB-lite"/>
    </source>
</evidence>
<evidence type="ECO:0000259" key="4">
    <source>
        <dbReference type="Pfam" id="PF17479"/>
    </source>
</evidence>
<dbReference type="InterPro" id="IPR023158">
    <property type="entry name" value="YerB-like_sf"/>
</dbReference>